<gene>
    <name evidence="1" type="ORF">NLI96_g12985</name>
</gene>
<dbReference type="Proteomes" id="UP001212997">
    <property type="component" value="Unassembled WGS sequence"/>
</dbReference>
<name>A0AAD5Y743_9APHY</name>
<keyword evidence="2" id="KW-1185">Reference proteome</keyword>
<evidence type="ECO:0000313" key="2">
    <source>
        <dbReference type="Proteomes" id="UP001212997"/>
    </source>
</evidence>
<dbReference type="EMBL" id="JANAWD010001380">
    <property type="protein sequence ID" value="KAJ3473472.1"/>
    <property type="molecule type" value="Genomic_DNA"/>
</dbReference>
<organism evidence="1 2">
    <name type="scientific">Meripilus lineatus</name>
    <dbReference type="NCBI Taxonomy" id="2056292"/>
    <lineage>
        <taxon>Eukaryota</taxon>
        <taxon>Fungi</taxon>
        <taxon>Dikarya</taxon>
        <taxon>Basidiomycota</taxon>
        <taxon>Agaricomycotina</taxon>
        <taxon>Agaricomycetes</taxon>
        <taxon>Polyporales</taxon>
        <taxon>Meripilaceae</taxon>
        <taxon>Meripilus</taxon>
    </lineage>
</organism>
<evidence type="ECO:0000313" key="1">
    <source>
        <dbReference type="EMBL" id="KAJ3473472.1"/>
    </source>
</evidence>
<reference evidence="1" key="1">
    <citation type="submission" date="2022-07" db="EMBL/GenBank/DDBJ databases">
        <title>Genome Sequence of Physisporinus lineatus.</title>
        <authorList>
            <person name="Buettner E."/>
        </authorList>
    </citation>
    <scope>NUCLEOTIDE SEQUENCE</scope>
    <source>
        <strain evidence="1">VT162</strain>
    </source>
</reference>
<comment type="caution">
    <text evidence="1">The sequence shown here is derived from an EMBL/GenBank/DDBJ whole genome shotgun (WGS) entry which is preliminary data.</text>
</comment>
<sequence length="147" mass="16613">MSSHIATDDCLIRDLWPKGLPKLGASHGCFEEIPKRYILPSTLNEILFWVDLDTNLAENDKARMSYVLYHALPGPNSDGGDAEIQFHLQGFVLACNVHPLGTWRANILALMRLRATDERSHHHRQVPDWETVVEPPAIKYLRSTSAT</sequence>
<proteinExistence type="predicted"/>
<dbReference type="AlphaFoldDB" id="A0AAD5Y743"/>
<accession>A0AAD5Y743</accession>
<protein>
    <submittedName>
        <fullName evidence="1">Uncharacterized protein</fullName>
    </submittedName>
</protein>